<evidence type="ECO:0000259" key="2">
    <source>
        <dbReference type="PROSITE" id="PS50158"/>
    </source>
</evidence>
<feature type="domain" description="CCHC-type" evidence="2">
    <location>
        <begin position="249"/>
        <end position="264"/>
    </location>
</feature>
<evidence type="ECO:0000313" key="4">
    <source>
        <dbReference type="Proteomes" id="UP000499080"/>
    </source>
</evidence>
<evidence type="ECO:0000256" key="1">
    <source>
        <dbReference type="PROSITE-ProRule" id="PRU00047"/>
    </source>
</evidence>
<organism evidence="3 4">
    <name type="scientific">Araneus ventricosus</name>
    <name type="common">Orbweaver spider</name>
    <name type="synonym">Epeira ventricosa</name>
    <dbReference type="NCBI Taxonomy" id="182803"/>
    <lineage>
        <taxon>Eukaryota</taxon>
        <taxon>Metazoa</taxon>
        <taxon>Ecdysozoa</taxon>
        <taxon>Arthropoda</taxon>
        <taxon>Chelicerata</taxon>
        <taxon>Arachnida</taxon>
        <taxon>Araneae</taxon>
        <taxon>Araneomorphae</taxon>
        <taxon>Entelegynae</taxon>
        <taxon>Araneoidea</taxon>
        <taxon>Araneidae</taxon>
        <taxon>Araneus</taxon>
    </lineage>
</organism>
<evidence type="ECO:0000313" key="3">
    <source>
        <dbReference type="EMBL" id="GBL90654.1"/>
    </source>
</evidence>
<accession>A0A4Y2BHN5</accession>
<keyword evidence="1" id="KW-0863">Zinc-finger</keyword>
<dbReference type="GO" id="GO:0003676">
    <property type="term" value="F:nucleic acid binding"/>
    <property type="evidence" value="ECO:0007669"/>
    <property type="project" value="InterPro"/>
</dbReference>
<reference evidence="3 4" key="1">
    <citation type="journal article" date="2019" name="Sci. Rep.">
        <title>Orb-weaving spider Araneus ventricosus genome elucidates the spidroin gene catalogue.</title>
        <authorList>
            <person name="Kono N."/>
            <person name="Nakamura H."/>
            <person name="Ohtoshi R."/>
            <person name="Moran D.A.P."/>
            <person name="Shinohara A."/>
            <person name="Yoshida Y."/>
            <person name="Fujiwara M."/>
            <person name="Mori M."/>
            <person name="Tomita M."/>
            <person name="Arakawa K."/>
        </authorList>
    </citation>
    <scope>NUCLEOTIDE SEQUENCE [LARGE SCALE GENOMIC DNA]</scope>
</reference>
<comment type="caution">
    <text evidence="3">The sequence shown here is derived from an EMBL/GenBank/DDBJ whole genome shotgun (WGS) entry which is preliminary data.</text>
</comment>
<dbReference type="AlphaFoldDB" id="A0A4Y2BHN5"/>
<dbReference type="Proteomes" id="UP000499080">
    <property type="component" value="Unassembled WGS sequence"/>
</dbReference>
<protein>
    <recommendedName>
        <fullName evidence="2">CCHC-type domain-containing protein</fullName>
    </recommendedName>
</protein>
<keyword evidence="1" id="KW-0479">Metal-binding</keyword>
<dbReference type="OrthoDB" id="6505565at2759"/>
<name>A0A4Y2BHN5_ARAVE</name>
<gene>
    <name evidence="3" type="ORF">AVEN_219322_1</name>
</gene>
<dbReference type="InterPro" id="IPR001878">
    <property type="entry name" value="Znf_CCHC"/>
</dbReference>
<sequence>MEGACEFMEVRLLLIIEQTETVIRNKLFNLSPTTVGTVRTPHSTVAVEITKQYKRSWKLIYQSIERERSASRTRIIDPQKTCALVIRPKSKSTHDETRKKLENVVTLRNLPVRIKKFKNISNGGIVLEADTDDDIDKLIAQFSKLDTINKNFSYNKPKKRKPQFIIFGINKDVTKEQLNEGLKFKNDLLKDDYSSNPVFSVNFSINTKYGANWIISVEPSIYAAIKKGRGLFFEWGFYRLDDFHSVRYCSKCGRLGHSKAKCEETPRCFKCGDNHAPDNCNKAECINCKAHNARTGKLEKIDHLSKDRKCPFYIEAINKVIINTDYGLS</sequence>
<dbReference type="GO" id="GO:0008270">
    <property type="term" value="F:zinc ion binding"/>
    <property type="evidence" value="ECO:0007669"/>
    <property type="project" value="UniProtKB-KW"/>
</dbReference>
<dbReference type="PROSITE" id="PS50158">
    <property type="entry name" value="ZF_CCHC"/>
    <property type="match status" value="1"/>
</dbReference>
<keyword evidence="4" id="KW-1185">Reference proteome</keyword>
<dbReference type="EMBL" id="BGPR01000073">
    <property type="protein sequence ID" value="GBL90654.1"/>
    <property type="molecule type" value="Genomic_DNA"/>
</dbReference>
<proteinExistence type="predicted"/>
<keyword evidence="1" id="KW-0862">Zinc</keyword>